<feature type="binding site" evidence="8">
    <location>
        <position position="245"/>
    </location>
    <ligand>
        <name>Zn(2+)</name>
        <dbReference type="ChEBI" id="CHEBI:29105"/>
        <label>2</label>
        <note>catalytic</note>
    </ligand>
</feature>
<feature type="active site" evidence="7">
    <location>
        <position position="242"/>
    </location>
</feature>
<feature type="binding site" evidence="8">
    <location>
        <position position="208"/>
    </location>
    <ligand>
        <name>Ca(2+)</name>
        <dbReference type="ChEBI" id="CHEBI:29108"/>
        <label>2</label>
    </ligand>
</feature>
<dbReference type="GO" id="GO:0030574">
    <property type="term" value="P:collagen catabolic process"/>
    <property type="evidence" value="ECO:0007669"/>
    <property type="project" value="TreeGrafter"/>
</dbReference>
<feature type="binding site" evidence="8">
    <location>
        <position position="202"/>
    </location>
    <ligand>
        <name>Zn(2+)</name>
        <dbReference type="ChEBI" id="CHEBI:29105"/>
        <label>1</label>
    </ligand>
</feature>
<name>A0A0N5BNG7_STREA</name>
<feature type="signal peptide" evidence="9">
    <location>
        <begin position="1"/>
        <end position="19"/>
    </location>
</feature>
<keyword evidence="6" id="KW-0482">Metalloprotease</keyword>
<feature type="binding site" evidence="8">
    <location>
        <position position="177"/>
    </location>
    <ligand>
        <name>Ca(2+)</name>
        <dbReference type="ChEBI" id="CHEBI:29108"/>
        <label>2</label>
    </ligand>
</feature>
<feature type="binding site" evidence="8">
    <location>
        <position position="259"/>
    </location>
    <ligand>
        <name>Zn(2+)</name>
        <dbReference type="ChEBI" id="CHEBI:29105"/>
        <label>2</label>
        <note>catalytic</note>
    </ligand>
</feature>
<feature type="binding site" evidence="8">
    <location>
        <position position="214"/>
    </location>
    <ligand>
        <name>Ca(2+)</name>
        <dbReference type="ChEBI" id="CHEBI:29108"/>
        <label>3</label>
    </ligand>
</feature>
<feature type="binding site" evidence="8">
    <location>
        <position position="217"/>
    </location>
    <ligand>
        <name>Ca(2+)</name>
        <dbReference type="ChEBI" id="CHEBI:29108"/>
        <label>1</label>
    </ligand>
</feature>
<feature type="binding site" evidence="8">
    <location>
        <position position="251"/>
    </location>
    <ligand>
        <name>Zn(2+)</name>
        <dbReference type="ChEBI" id="CHEBI:29105"/>
        <label>2</label>
        <note>catalytic</note>
    </ligand>
</feature>
<feature type="binding site" evidence="8">
    <location>
        <position position="194"/>
    </location>
    <ligand>
        <name>Ca(2+)</name>
        <dbReference type="ChEBI" id="CHEBI:29108"/>
        <label>3</label>
    </ligand>
</feature>
<dbReference type="STRING" id="174720.A0A0N5BNG7"/>
<dbReference type="Pfam" id="PF01471">
    <property type="entry name" value="PG_binding_1"/>
    <property type="match status" value="1"/>
</dbReference>
<comment type="cofactor">
    <cofactor evidence="8">
        <name>Ca(2+)</name>
        <dbReference type="ChEBI" id="CHEBI:29108"/>
    </cofactor>
    <text evidence="8">Can bind about 5 Ca(2+) ions per subunit.</text>
</comment>
<evidence type="ECO:0000313" key="12">
    <source>
        <dbReference type="WBParaSite" id="SPAL_0000744600.1"/>
    </source>
</evidence>
<dbReference type="AlphaFoldDB" id="A0A0N5BNG7"/>
<feature type="binding site" evidence="8">
    <location>
        <position position="215"/>
    </location>
    <ligand>
        <name>Ca(2+)</name>
        <dbReference type="ChEBI" id="CHEBI:29108"/>
        <label>1</label>
    </ligand>
</feature>
<keyword evidence="9" id="KW-0732">Signal</keyword>
<keyword evidence="3 8" id="KW-0479">Metal-binding</keyword>
<evidence type="ECO:0000256" key="9">
    <source>
        <dbReference type="SAM" id="SignalP"/>
    </source>
</evidence>
<dbReference type="SUPFAM" id="SSF55486">
    <property type="entry name" value="Metalloproteases ('zincins'), catalytic domain"/>
    <property type="match status" value="1"/>
</dbReference>
<dbReference type="GO" id="GO:0008270">
    <property type="term" value="F:zinc ion binding"/>
    <property type="evidence" value="ECO:0007669"/>
    <property type="project" value="InterPro"/>
</dbReference>
<sequence>MYQLFKLLITIFSLNICDSFDNFDLFQLLSQRDPNVVYHSPIPEKLVNEYLQNFGYINQTLLNETNIPELIPNNLLAESLIEFQKFSGLPETGVLDDETKIKMGAPRCGISDIDADNKSDIHKRSIARWGKSTISYTINKYSNKLDITDSKNGLIEAFALWSAVVPLTFYETEYNGDVEVKFATGRHGDDWPFDGSGGTLAHASLGPGGFLHFDDAENWKYVKESDKLSSNQIDYLSIATHEIGHVLGLKHSEDPSSIMTPFYKSNIDINGNYIKPKLSYSDIQNIQNIYGGSLSKENTLYYLFNGLSTNFYNNDGPQVQNNPNINQGQRYGRYIPAYFYYFPLFR</sequence>
<comment type="similarity">
    <text evidence="1">Belongs to the peptidase M10A family.</text>
</comment>
<feature type="binding site" evidence="8">
    <location>
        <position position="217"/>
    </location>
    <ligand>
        <name>Ca(2+)</name>
        <dbReference type="ChEBI" id="CHEBI:29108"/>
        <label>3</label>
    </ligand>
</feature>
<feature type="chain" id="PRO_5005894597" evidence="9">
    <location>
        <begin position="20"/>
        <end position="346"/>
    </location>
</feature>
<keyword evidence="5 8" id="KW-0862">Zinc</keyword>
<dbReference type="WBParaSite" id="SPAL_0000744600.1">
    <property type="protein sequence ID" value="SPAL_0000744600.1"/>
    <property type="gene ID" value="SPAL_0000744600"/>
</dbReference>
<feature type="binding site" evidence="8">
    <location>
        <position position="195"/>
    </location>
    <ligand>
        <name>Ca(2+)</name>
        <dbReference type="ChEBI" id="CHEBI:29108"/>
        <label>3</label>
    </ligand>
</feature>
<dbReference type="CDD" id="cd04278">
    <property type="entry name" value="ZnMc_MMP"/>
    <property type="match status" value="1"/>
</dbReference>
<protein>
    <submittedName>
        <fullName evidence="12">ZnMc domain-containing protein</fullName>
    </submittedName>
</protein>
<evidence type="ECO:0000256" key="3">
    <source>
        <dbReference type="ARBA" id="ARBA00022723"/>
    </source>
</evidence>
<dbReference type="GO" id="GO:0004222">
    <property type="term" value="F:metalloendopeptidase activity"/>
    <property type="evidence" value="ECO:0007669"/>
    <property type="project" value="InterPro"/>
</dbReference>
<evidence type="ECO:0000256" key="6">
    <source>
        <dbReference type="ARBA" id="ARBA00023049"/>
    </source>
</evidence>
<dbReference type="PANTHER" id="PTHR10201">
    <property type="entry name" value="MATRIX METALLOPROTEINASE"/>
    <property type="match status" value="1"/>
</dbReference>
<dbReference type="PRINTS" id="PR00138">
    <property type="entry name" value="MATRIXIN"/>
</dbReference>
<feature type="binding site" evidence="8">
    <location>
        <position position="212"/>
    </location>
    <ligand>
        <name>Zn(2+)</name>
        <dbReference type="ChEBI" id="CHEBI:29105"/>
        <label>1</label>
    </ligand>
</feature>
<dbReference type="InterPro" id="IPR033739">
    <property type="entry name" value="M10A_MMP"/>
</dbReference>
<evidence type="ECO:0000256" key="5">
    <source>
        <dbReference type="ARBA" id="ARBA00022833"/>
    </source>
</evidence>
<dbReference type="InterPro" id="IPR036365">
    <property type="entry name" value="PGBD-like_sf"/>
</dbReference>
<dbReference type="GO" id="GO:0005615">
    <property type="term" value="C:extracellular space"/>
    <property type="evidence" value="ECO:0007669"/>
    <property type="project" value="TreeGrafter"/>
</dbReference>
<dbReference type="InterPro" id="IPR021190">
    <property type="entry name" value="Pept_M10A"/>
</dbReference>
<dbReference type="GO" id="GO:0030198">
    <property type="term" value="P:extracellular matrix organization"/>
    <property type="evidence" value="ECO:0007669"/>
    <property type="project" value="TreeGrafter"/>
</dbReference>
<feature type="binding site" evidence="8">
    <location>
        <position position="241"/>
    </location>
    <ligand>
        <name>Zn(2+)</name>
        <dbReference type="ChEBI" id="CHEBI:29105"/>
        <label>2</label>
        <note>catalytic</note>
    </ligand>
</feature>
<dbReference type="InterPro" id="IPR006026">
    <property type="entry name" value="Peptidase_Metallo"/>
</dbReference>
<evidence type="ECO:0000256" key="7">
    <source>
        <dbReference type="PIRSR" id="PIRSR621190-1"/>
    </source>
</evidence>
<evidence type="ECO:0000256" key="2">
    <source>
        <dbReference type="ARBA" id="ARBA00022670"/>
    </source>
</evidence>
<dbReference type="PANTHER" id="PTHR10201:SF329">
    <property type="entry name" value="MATRIX METALLOPROTEINASE-C"/>
    <property type="match status" value="1"/>
</dbReference>
<dbReference type="SMART" id="SM00235">
    <property type="entry name" value="ZnMc"/>
    <property type="match status" value="1"/>
</dbReference>
<dbReference type="GO" id="GO:0031012">
    <property type="term" value="C:extracellular matrix"/>
    <property type="evidence" value="ECO:0007669"/>
    <property type="project" value="InterPro"/>
</dbReference>
<keyword evidence="11" id="KW-1185">Reference proteome</keyword>
<comment type="cofactor">
    <cofactor evidence="8">
        <name>Zn(2+)</name>
        <dbReference type="ChEBI" id="CHEBI:29105"/>
    </cofactor>
    <text evidence="8">Binds 2 Zn(2+) ions per subunit.</text>
</comment>
<keyword evidence="8" id="KW-0106">Calcium</keyword>
<dbReference type="Proteomes" id="UP000046392">
    <property type="component" value="Unplaced"/>
</dbReference>
<dbReference type="SUPFAM" id="SSF47090">
    <property type="entry name" value="PGBD-like"/>
    <property type="match status" value="1"/>
</dbReference>
<keyword evidence="2" id="KW-0645">Protease</keyword>
<feature type="binding site" description="in inhibited form" evidence="8">
    <location>
        <position position="108"/>
    </location>
    <ligand>
        <name>Zn(2+)</name>
        <dbReference type="ChEBI" id="CHEBI:29105"/>
        <label>2</label>
        <note>catalytic</note>
    </ligand>
</feature>
<evidence type="ECO:0000256" key="1">
    <source>
        <dbReference type="ARBA" id="ARBA00010370"/>
    </source>
</evidence>
<dbReference type="Pfam" id="PF00413">
    <property type="entry name" value="Peptidase_M10"/>
    <property type="match status" value="1"/>
</dbReference>
<accession>A0A0N5BNG7</accession>
<dbReference type="Gene3D" id="3.40.390.10">
    <property type="entry name" value="Collagenase (Catalytic Domain)"/>
    <property type="match status" value="1"/>
</dbReference>
<evidence type="ECO:0000259" key="10">
    <source>
        <dbReference type="SMART" id="SM00235"/>
    </source>
</evidence>
<dbReference type="InterPro" id="IPR002477">
    <property type="entry name" value="Peptidoglycan-bd-like"/>
</dbReference>
<feature type="binding site" evidence="8">
    <location>
        <position position="187"/>
    </location>
    <ligand>
        <name>Zn(2+)</name>
        <dbReference type="ChEBI" id="CHEBI:29105"/>
        <label>1</label>
    </ligand>
</feature>
<organism evidence="11 12">
    <name type="scientific">Strongyloides papillosus</name>
    <name type="common">Intestinal threadworm</name>
    <dbReference type="NCBI Taxonomy" id="174720"/>
    <lineage>
        <taxon>Eukaryota</taxon>
        <taxon>Metazoa</taxon>
        <taxon>Ecdysozoa</taxon>
        <taxon>Nematoda</taxon>
        <taxon>Chromadorea</taxon>
        <taxon>Rhabditida</taxon>
        <taxon>Tylenchina</taxon>
        <taxon>Panagrolaimomorpha</taxon>
        <taxon>Strongyloidoidea</taxon>
        <taxon>Strongyloididae</taxon>
        <taxon>Strongyloides</taxon>
    </lineage>
</organism>
<dbReference type="InterPro" id="IPR001818">
    <property type="entry name" value="Pept_M10_metallopeptidase"/>
</dbReference>
<keyword evidence="4" id="KW-0378">Hydrolase</keyword>
<reference evidence="12" key="1">
    <citation type="submission" date="2017-02" db="UniProtKB">
        <authorList>
            <consortium name="WormBaseParasite"/>
        </authorList>
    </citation>
    <scope>IDENTIFICATION</scope>
</reference>
<evidence type="ECO:0000256" key="8">
    <source>
        <dbReference type="PIRSR" id="PIRSR621190-2"/>
    </source>
</evidence>
<dbReference type="GO" id="GO:0006508">
    <property type="term" value="P:proteolysis"/>
    <property type="evidence" value="ECO:0007669"/>
    <property type="project" value="UniProtKB-KW"/>
</dbReference>
<proteinExistence type="inferred from homology"/>
<evidence type="ECO:0000256" key="4">
    <source>
        <dbReference type="ARBA" id="ARBA00022801"/>
    </source>
</evidence>
<evidence type="ECO:0000313" key="11">
    <source>
        <dbReference type="Proteomes" id="UP000046392"/>
    </source>
</evidence>
<feature type="domain" description="Peptidase metallopeptidase" evidence="10">
    <location>
        <begin position="125"/>
        <end position="292"/>
    </location>
</feature>
<feature type="binding site" evidence="8">
    <location>
        <position position="189"/>
    </location>
    <ligand>
        <name>Zn(2+)</name>
        <dbReference type="ChEBI" id="CHEBI:29105"/>
        <label>1</label>
    </ligand>
</feature>
<dbReference type="InterPro" id="IPR024079">
    <property type="entry name" value="MetalloPept_cat_dom_sf"/>
</dbReference>